<organism evidence="4 5">
    <name type="scientific">Mycoplasmopsis caviae</name>
    <dbReference type="NCBI Taxonomy" id="55603"/>
    <lineage>
        <taxon>Bacteria</taxon>
        <taxon>Bacillati</taxon>
        <taxon>Mycoplasmatota</taxon>
        <taxon>Mycoplasmoidales</taxon>
        <taxon>Metamycoplasmataceae</taxon>
        <taxon>Mycoplasmopsis</taxon>
    </lineage>
</organism>
<dbReference type="InterPro" id="IPR002931">
    <property type="entry name" value="Transglutaminase-like"/>
</dbReference>
<name>A0ABY5J2K4_9BACT</name>
<keyword evidence="2" id="KW-0732">Signal</keyword>
<feature type="compositionally biased region" description="Polar residues" evidence="1">
    <location>
        <begin position="29"/>
        <end position="41"/>
    </location>
</feature>
<dbReference type="PROSITE" id="PS51257">
    <property type="entry name" value="PROKAR_LIPOPROTEIN"/>
    <property type="match status" value="1"/>
</dbReference>
<feature type="signal peptide" evidence="2">
    <location>
        <begin position="1"/>
        <end position="26"/>
    </location>
</feature>
<accession>A0ABY5J2K4</accession>
<keyword evidence="5" id="KW-1185">Reference proteome</keyword>
<sequence>MKKKKILVALLPSVVLPIFISSSCGSGIKNVPNQPGVSTETEAIKLKPAKKIDKPKPNTTPNQPSTPVGKISPAMTLTPAKKIDKPKPNTTPNQPSNPNVVSTPASRLTPAKPIFTVPNIDWKINNTATIENSKLPNYIDQNATSQEIKNKLAKLDLNGGFINSTVSLNTDFVKIKKDDSFQLKFGDTNLSLNDFDVFIKNGQNIETLDEFKQNANREFDIENNGLIKGLKNNTNWTDSVYDYLVWLKNKQTNNYYSAAIKVHGDQSADWEEKSIKTYANIRKIASYFSNIEDKIERMLAINNYIVDYITYDLDSMTKYKQLHAAAGYRRAVCEGFARFFQSLTINSGFDDVVYADGNIIKDTPELSKQNNTTAHAWNYALIDGKWYLIDTTWNQTEQPWHRNKYETNYFLARPSDMVKQREIRKNILDKGGAKDLRYLVYEKEGTFVNGDKLNFDPADTSDIHAILKNQLMKPYIKDGKYHFRLIFKDTLYFSMLSRLKNYIGFDHEWFNNGKAYYHTNNKYHCIILKLSKEEVASKFSDLNINNPTTINITDAKFINQKEIQVTFNNSVANLVKENFSLNFTDTFGITMNFANIDEIKTTDNKTYTIKLRDVLNLVTEKNAKIDLNITHPSYQFNFNNQSNKLALIQNHLNSPDIKYSIEGNKKVKFSGFTNNTYYSLNNGFNWYKMPADGILTLKIETDFWVAERSTNGSFSSEIRSLVNFRQYKQPRNLKVINKKQIVGVNNMMEYCIGYLHEINNNGEIIKTWRPNEQWHSVTNNHINVEHPDSVYFVRVKSNPALNILCSDAEQVAIK</sequence>
<dbReference type="EMBL" id="CP101806">
    <property type="protein sequence ID" value="UUD35271.1"/>
    <property type="molecule type" value="Genomic_DNA"/>
</dbReference>
<feature type="region of interest" description="Disordered" evidence="1">
    <location>
        <begin position="29"/>
        <end position="107"/>
    </location>
</feature>
<dbReference type="PANTHER" id="PTHR46333">
    <property type="entry name" value="CYTOKINESIS PROTEIN 3"/>
    <property type="match status" value="1"/>
</dbReference>
<dbReference type="SUPFAM" id="SSF54001">
    <property type="entry name" value="Cysteine proteinases"/>
    <property type="match status" value="1"/>
</dbReference>
<feature type="compositionally biased region" description="Basic and acidic residues" evidence="1">
    <location>
        <begin position="42"/>
        <end position="56"/>
    </location>
</feature>
<dbReference type="Pfam" id="PF01841">
    <property type="entry name" value="Transglut_core"/>
    <property type="match status" value="1"/>
</dbReference>
<protein>
    <recommendedName>
        <fullName evidence="3">Transglutaminase-like domain-containing protein</fullName>
    </recommendedName>
</protein>
<evidence type="ECO:0000256" key="1">
    <source>
        <dbReference type="SAM" id="MobiDB-lite"/>
    </source>
</evidence>
<dbReference type="RefSeq" id="WP_256553207.1">
    <property type="nucleotide sequence ID" value="NZ_CP101806.1"/>
</dbReference>
<dbReference type="Gene3D" id="3.10.620.30">
    <property type="match status" value="1"/>
</dbReference>
<feature type="compositionally biased region" description="Low complexity" evidence="1">
    <location>
        <begin position="88"/>
        <end position="104"/>
    </location>
</feature>
<dbReference type="InterPro" id="IPR038765">
    <property type="entry name" value="Papain-like_cys_pep_sf"/>
</dbReference>
<evidence type="ECO:0000259" key="3">
    <source>
        <dbReference type="Pfam" id="PF01841"/>
    </source>
</evidence>
<dbReference type="InterPro" id="IPR052557">
    <property type="entry name" value="CAP/Cytokinesis_protein"/>
</dbReference>
<gene>
    <name evidence="4" type="ORF">NPA07_00100</name>
</gene>
<dbReference type="PANTHER" id="PTHR46333:SF2">
    <property type="entry name" value="CYTOKINESIS PROTEIN 3"/>
    <property type="match status" value="1"/>
</dbReference>
<evidence type="ECO:0000313" key="4">
    <source>
        <dbReference type="EMBL" id="UUD35271.1"/>
    </source>
</evidence>
<proteinExistence type="predicted"/>
<dbReference type="Proteomes" id="UP001058569">
    <property type="component" value="Chromosome"/>
</dbReference>
<feature type="chain" id="PRO_5046211007" description="Transglutaminase-like domain-containing protein" evidence="2">
    <location>
        <begin position="27"/>
        <end position="814"/>
    </location>
</feature>
<evidence type="ECO:0000313" key="5">
    <source>
        <dbReference type="Proteomes" id="UP001058569"/>
    </source>
</evidence>
<reference evidence="4" key="1">
    <citation type="submission" date="2022-07" db="EMBL/GenBank/DDBJ databases">
        <title>Complete genome of Mycoplasma caviae type strain G122.</title>
        <authorList>
            <person name="Spergser J."/>
        </authorList>
    </citation>
    <scope>NUCLEOTIDE SEQUENCE</scope>
    <source>
        <strain evidence="4">G122</strain>
    </source>
</reference>
<evidence type="ECO:0000256" key="2">
    <source>
        <dbReference type="SAM" id="SignalP"/>
    </source>
</evidence>
<feature type="domain" description="Transglutaminase-like" evidence="3">
    <location>
        <begin position="285"/>
        <end position="390"/>
    </location>
</feature>